<dbReference type="PROSITE" id="PS51375">
    <property type="entry name" value="PPR"/>
    <property type="match status" value="2"/>
</dbReference>
<keyword evidence="3" id="KW-0472">Membrane</keyword>
<feature type="repeat" description="PPR" evidence="2">
    <location>
        <begin position="258"/>
        <end position="292"/>
    </location>
</feature>
<dbReference type="PANTHER" id="PTHR47447">
    <property type="entry name" value="OS03G0856100 PROTEIN"/>
    <property type="match status" value="1"/>
</dbReference>
<dbReference type="NCBIfam" id="TIGR00756">
    <property type="entry name" value="PPR"/>
    <property type="match status" value="1"/>
</dbReference>
<dbReference type="Pfam" id="PF13041">
    <property type="entry name" value="PPR_2"/>
    <property type="match status" value="1"/>
</dbReference>
<organism evidence="4">
    <name type="scientific">Noctiluca scintillans</name>
    <name type="common">Sea sparkle</name>
    <name type="synonym">Red tide dinoflagellate</name>
    <dbReference type="NCBI Taxonomy" id="2966"/>
    <lineage>
        <taxon>Eukaryota</taxon>
        <taxon>Sar</taxon>
        <taxon>Alveolata</taxon>
        <taxon>Dinophyceae</taxon>
        <taxon>Noctilucales</taxon>
        <taxon>Noctilucaceae</taxon>
        <taxon>Noctiluca</taxon>
    </lineage>
</organism>
<evidence type="ECO:0000313" key="4">
    <source>
        <dbReference type="EMBL" id="CAD8838401.1"/>
    </source>
</evidence>
<dbReference type="InterPro" id="IPR011990">
    <property type="entry name" value="TPR-like_helical_dom_sf"/>
</dbReference>
<dbReference type="InterPro" id="IPR002885">
    <property type="entry name" value="PPR_rpt"/>
</dbReference>
<keyword evidence="3" id="KW-0812">Transmembrane</keyword>
<gene>
    <name evidence="4" type="ORF">NSCI0253_LOCUS12749</name>
</gene>
<dbReference type="AlphaFoldDB" id="A0A7S1A058"/>
<evidence type="ECO:0000256" key="3">
    <source>
        <dbReference type="SAM" id="Phobius"/>
    </source>
</evidence>
<dbReference type="EMBL" id="HBFQ01018230">
    <property type="protein sequence ID" value="CAD8838401.1"/>
    <property type="molecule type" value="Transcribed_RNA"/>
</dbReference>
<reference evidence="4" key="1">
    <citation type="submission" date="2021-01" db="EMBL/GenBank/DDBJ databases">
        <authorList>
            <person name="Corre E."/>
            <person name="Pelletier E."/>
            <person name="Niang G."/>
            <person name="Scheremetjew M."/>
            <person name="Finn R."/>
            <person name="Kale V."/>
            <person name="Holt S."/>
            <person name="Cochrane G."/>
            <person name="Meng A."/>
            <person name="Brown T."/>
            <person name="Cohen L."/>
        </authorList>
    </citation>
    <scope>NUCLEOTIDE SEQUENCE</scope>
</reference>
<sequence>MFSSSMKDITHQLTVVLSALWDAVGVEIMIFSLTLCAGLTVRTLALFQARAKQRVQEEGKRCQTVQQQSCEKSRVPETRESFRRVPVRVTSVAQLKKNCQPQKSGLVENIIHLAKDRPGCPQNSLGVVEMYQSLKRNNGDIRIGELTRPAKISPISFYTLVIQSVIRANKHEHLEEVLQDMADQRVERTLCFYESIMKQLAGQKQLRLALRIHDRLVAEGLEPSAVSYSCLISFAAEVGEVSRAVGFFDRLSELTTPSIRAYMTMLKMYSKMLNWPASLNIFRDMQHRGVRVDTLALNVLLGTGVSTGKISEVEALVTEAGLMVPSPLDAVSYNTLMKGYVQNTDVAKAIDVMKRMQRQGLAPSSVTFHTAMDASVRSSHQAPAWHLLEMMRAAGMTPDNYTCSILVKGLSRESTPDRVKVCLEILHDGQKSCTACLQGTLYNAVLEAAISCGDESLVTQVVEEMKRHSVAPVGAKQKQLAQILGQEAVATSK</sequence>
<dbReference type="Pfam" id="PF13812">
    <property type="entry name" value="PPR_3"/>
    <property type="match status" value="2"/>
</dbReference>
<feature type="transmembrane region" description="Helical" evidence="3">
    <location>
        <begin position="20"/>
        <end position="45"/>
    </location>
</feature>
<evidence type="ECO:0000256" key="1">
    <source>
        <dbReference type="ARBA" id="ARBA00022737"/>
    </source>
</evidence>
<evidence type="ECO:0008006" key="5">
    <source>
        <dbReference type="Google" id="ProtNLM"/>
    </source>
</evidence>
<keyword evidence="3" id="KW-1133">Transmembrane helix</keyword>
<proteinExistence type="predicted"/>
<name>A0A7S1A058_NOCSC</name>
<evidence type="ECO:0000256" key="2">
    <source>
        <dbReference type="PROSITE-ProRule" id="PRU00708"/>
    </source>
</evidence>
<accession>A0A7S1A058</accession>
<protein>
    <recommendedName>
        <fullName evidence="5">Pentacotripeptide-repeat region of PRORP domain-containing protein</fullName>
    </recommendedName>
</protein>
<keyword evidence="1" id="KW-0677">Repeat</keyword>
<dbReference type="PANTHER" id="PTHR47447:SF17">
    <property type="entry name" value="OS12G0638900 PROTEIN"/>
    <property type="match status" value="1"/>
</dbReference>
<dbReference type="Pfam" id="PF01535">
    <property type="entry name" value="PPR"/>
    <property type="match status" value="1"/>
</dbReference>
<dbReference type="Gene3D" id="1.25.40.10">
    <property type="entry name" value="Tetratricopeptide repeat domain"/>
    <property type="match status" value="2"/>
</dbReference>
<feature type="repeat" description="PPR" evidence="2">
    <location>
        <begin position="329"/>
        <end position="363"/>
    </location>
</feature>